<evidence type="ECO:0000256" key="1">
    <source>
        <dbReference type="ARBA" id="ARBA00022614"/>
    </source>
</evidence>
<dbReference type="AlphaFoldDB" id="A0A6A6L755"/>
<comment type="caution">
    <text evidence="4">The sequence shown here is derived from an EMBL/GenBank/DDBJ whole genome shotgun (WGS) entry which is preliminary data.</text>
</comment>
<keyword evidence="1" id="KW-0433">Leucine-rich repeat</keyword>
<dbReference type="Proteomes" id="UP000467840">
    <property type="component" value="Chromosome 18"/>
</dbReference>
<dbReference type="InterPro" id="IPR050715">
    <property type="entry name" value="LRR-SigEffector_domain"/>
</dbReference>
<dbReference type="Pfam" id="PF20160">
    <property type="entry name" value="C-JID"/>
    <property type="match status" value="1"/>
</dbReference>
<dbReference type="SUPFAM" id="SSF52058">
    <property type="entry name" value="L domain-like"/>
    <property type="match status" value="1"/>
</dbReference>
<organism evidence="4 5">
    <name type="scientific">Hevea brasiliensis</name>
    <name type="common">Para rubber tree</name>
    <name type="synonym">Siphonia brasiliensis</name>
    <dbReference type="NCBI Taxonomy" id="3981"/>
    <lineage>
        <taxon>Eukaryota</taxon>
        <taxon>Viridiplantae</taxon>
        <taxon>Streptophyta</taxon>
        <taxon>Embryophyta</taxon>
        <taxon>Tracheophyta</taxon>
        <taxon>Spermatophyta</taxon>
        <taxon>Magnoliopsida</taxon>
        <taxon>eudicotyledons</taxon>
        <taxon>Gunneridae</taxon>
        <taxon>Pentapetalae</taxon>
        <taxon>rosids</taxon>
        <taxon>fabids</taxon>
        <taxon>Malpighiales</taxon>
        <taxon>Euphorbiaceae</taxon>
        <taxon>Crotonoideae</taxon>
        <taxon>Micrandreae</taxon>
        <taxon>Hevea</taxon>
    </lineage>
</organism>
<dbReference type="InterPro" id="IPR032675">
    <property type="entry name" value="LRR_dom_sf"/>
</dbReference>
<dbReference type="Gene3D" id="3.80.10.10">
    <property type="entry name" value="Ribonuclease Inhibitor"/>
    <property type="match status" value="1"/>
</dbReference>
<evidence type="ECO:0000256" key="2">
    <source>
        <dbReference type="ARBA" id="ARBA00022737"/>
    </source>
</evidence>
<dbReference type="PANTHER" id="PTHR45752">
    <property type="entry name" value="LEUCINE-RICH REPEAT-CONTAINING"/>
    <property type="match status" value="1"/>
</dbReference>
<evidence type="ECO:0000313" key="4">
    <source>
        <dbReference type="EMBL" id="KAF2297221.1"/>
    </source>
</evidence>
<name>A0A6A6L755_HEVBR</name>
<protein>
    <recommendedName>
        <fullName evidence="3">C-JID domain-containing protein</fullName>
    </recommendedName>
</protein>
<dbReference type="EMBL" id="JAAGAX010000012">
    <property type="protein sequence ID" value="KAF2297221.1"/>
    <property type="molecule type" value="Genomic_DNA"/>
</dbReference>
<evidence type="ECO:0000259" key="3">
    <source>
        <dbReference type="Pfam" id="PF20160"/>
    </source>
</evidence>
<reference evidence="4 5" key="1">
    <citation type="journal article" date="2020" name="Mol. Plant">
        <title>The Chromosome-Based Rubber Tree Genome Provides New Insights into Spurge Genome Evolution and Rubber Biosynthesis.</title>
        <authorList>
            <person name="Liu J."/>
            <person name="Shi C."/>
            <person name="Shi C.C."/>
            <person name="Li W."/>
            <person name="Zhang Q.J."/>
            <person name="Zhang Y."/>
            <person name="Li K."/>
            <person name="Lu H.F."/>
            <person name="Shi C."/>
            <person name="Zhu S.T."/>
            <person name="Xiao Z.Y."/>
            <person name="Nan H."/>
            <person name="Yue Y."/>
            <person name="Zhu X.G."/>
            <person name="Wu Y."/>
            <person name="Hong X.N."/>
            <person name="Fan G.Y."/>
            <person name="Tong Y."/>
            <person name="Zhang D."/>
            <person name="Mao C.L."/>
            <person name="Liu Y.L."/>
            <person name="Hao S.J."/>
            <person name="Liu W.Q."/>
            <person name="Lv M.Q."/>
            <person name="Zhang H.B."/>
            <person name="Liu Y."/>
            <person name="Hu-Tang G.R."/>
            <person name="Wang J.P."/>
            <person name="Wang J.H."/>
            <person name="Sun Y.H."/>
            <person name="Ni S.B."/>
            <person name="Chen W.B."/>
            <person name="Zhang X.C."/>
            <person name="Jiao Y.N."/>
            <person name="Eichler E.E."/>
            <person name="Li G.H."/>
            <person name="Liu X."/>
            <person name="Gao L.Z."/>
        </authorList>
    </citation>
    <scope>NUCLEOTIDE SEQUENCE [LARGE SCALE GENOMIC DNA]</scope>
    <source>
        <strain evidence="5">cv. GT1</strain>
        <tissue evidence="4">Leaf</tissue>
    </source>
</reference>
<keyword evidence="5" id="KW-1185">Reference proteome</keyword>
<evidence type="ECO:0000313" key="5">
    <source>
        <dbReference type="Proteomes" id="UP000467840"/>
    </source>
</evidence>
<dbReference type="InterPro" id="IPR045344">
    <property type="entry name" value="C-JID"/>
</dbReference>
<accession>A0A6A6L755</accession>
<keyword evidence="2" id="KW-0677">Repeat</keyword>
<gene>
    <name evidence="4" type="ORF">GH714_019580</name>
</gene>
<sequence length="493" mass="55998">MLINFPCQLRQPLVNLKRISLQESEYLTTIPDLSEAKNIERIDLQGCKSLVELPSSIQYLSKLEYLNVRLCEALKNLPCRIDSKFLGEFHLRKCYNVNSCPEISGNLKYLDLSWTAVKELPASISKLTDLNCLDLTGNIHQLSKLHDVDLRYCKSLHSLPQLPSSLILLKANNCESLKTLSIRSKCNFSYIHFANCFKLDLKADAHLAIQLMASKFCEGGNQSRILFPGVEIPQWFHNQNVGSLVTVQLPSHRHQFKGIAFCIVIALERSQSLPEIIFPIDCWINCECRVKADNFEGNAVICSWQCFGIDVHLLESDHVLLWCDPYSEASQTGLMNEEGWFNKYSGHEVSFDFCFKGLPELIHMLHCNIKKCGVRLLYVEAKTKSSRMFDSDNEEEESNSKRIKYSDDQEETFRVFLTNSATNGVVSFEMAKESVLNKEMRRRSQGFSSQTKVILRMGNGGLSQVVGIGDVCLDTGNGMKLMLKESDMHQMFA</sequence>
<proteinExistence type="predicted"/>
<feature type="domain" description="C-JID" evidence="3">
    <location>
        <begin position="227"/>
        <end position="380"/>
    </location>
</feature>
<dbReference type="PANTHER" id="PTHR45752:SF195">
    <property type="entry name" value="LEUCINE-RICH REPEAT (LRR) FAMILY PROTEIN-RELATED"/>
    <property type="match status" value="1"/>
</dbReference>